<evidence type="ECO:0000256" key="2">
    <source>
        <dbReference type="SAM" id="Phobius"/>
    </source>
</evidence>
<dbReference type="GeneID" id="9938651"/>
<reference evidence="3" key="1">
    <citation type="submission" date="2012-04" db="EMBL/GenBank/DDBJ databases">
        <title>The Genome Sequence of Loa loa.</title>
        <authorList>
            <consortium name="The Broad Institute Genome Sequencing Platform"/>
            <consortium name="Broad Institute Genome Sequencing Center for Infectious Disease"/>
            <person name="Nutman T.B."/>
            <person name="Fink D.L."/>
            <person name="Russ C."/>
            <person name="Young S."/>
            <person name="Zeng Q."/>
            <person name="Gargeya S."/>
            <person name="Alvarado L."/>
            <person name="Berlin A."/>
            <person name="Chapman S.B."/>
            <person name="Chen Z."/>
            <person name="Freedman E."/>
            <person name="Gellesch M."/>
            <person name="Goldberg J."/>
            <person name="Griggs A."/>
            <person name="Gujja S."/>
            <person name="Heilman E.R."/>
            <person name="Heiman D."/>
            <person name="Howarth C."/>
            <person name="Mehta T."/>
            <person name="Neiman D."/>
            <person name="Pearson M."/>
            <person name="Roberts A."/>
            <person name="Saif S."/>
            <person name="Shea T."/>
            <person name="Shenoy N."/>
            <person name="Sisk P."/>
            <person name="Stolte C."/>
            <person name="Sykes S."/>
            <person name="White J."/>
            <person name="Yandava C."/>
            <person name="Haas B."/>
            <person name="Henn M.R."/>
            <person name="Nusbaum C."/>
            <person name="Birren B."/>
        </authorList>
    </citation>
    <scope>NUCLEOTIDE SEQUENCE [LARGE SCALE GENOMIC DNA]</scope>
</reference>
<keyword evidence="2" id="KW-0812">Transmembrane</keyword>
<dbReference type="KEGG" id="loa:LOAG_01277"/>
<feature type="transmembrane region" description="Helical" evidence="2">
    <location>
        <begin position="6"/>
        <end position="24"/>
    </location>
</feature>
<feature type="region of interest" description="Disordered" evidence="1">
    <location>
        <begin position="49"/>
        <end position="69"/>
    </location>
</feature>
<proteinExistence type="predicted"/>
<dbReference type="AlphaFoldDB" id="A0A1S0U9W5"/>
<keyword evidence="2" id="KW-1133">Transmembrane helix</keyword>
<name>A0A1S0U9W5_LOALO</name>
<sequence>MFKAWLGVRGVVCVGVLAMVYQVYRHNHYCKVIFDCESVVAFIAKSGRKRHTQQKDSAVNGPESVITLP</sequence>
<evidence type="ECO:0000256" key="1">
    <source>
        <dbReference type="SAM" id="MobiDB-lite"/>
    </source>
</evidence>
<dbReference type="CTD" id="9938651"/>
<evidence type="ECO:0000313" key="3">
    <source>
        <dbReference type="EMBL" id="EFO27212.1"/>
    </source>
</evidence>
<gene>
    <name evidence="3" type="ORF">LOAG_01277</name>
</gene>
<dbReference type="RefSeq" id="XP_003136864.1">
    <property type="nucleotide sequence ID" value="XM_003136816.1"/>
</dbReference>
<dbReference type="InParanoid" id="A0A1S0U9W5"/>
<organism evidence="3">
    <name type="scientific">Loa loa</name>
    <name type="common">Eye worm</name>
    <name type="synonym">Filaria loa</name>
    <dbReference type="NCBI Taxonomy" id="7209"/>
    <lineage>
        <taxon>Eukaryota</taxon>
        <taxon>Metazoa</taxon>
        <taxon>Ecdysozoa</taxon>
        <taxon>Nematoda</taxon>
        <taxon>Chromadorea</taxon>
        <taxon>Rhabditida</taxon>
        <taxon>Spirurina</taxon>
        <taxon>Spiruromorpha</taxon>
        <taxon>Filarioidea</taxon>
        <taxon>Onchocercidae</taxon>
        <taxon>Loa</taxon>
    </lineage>
</organism>
<keyword evidence="2" id="KW-0472">Membrane</keyword>
<dbReference type="EMBL" id="JH712080">
    <property type="protein sequence ID" value="EFO27212.1"/>
    <property type="molecule type" value="Genomic_DNA"/>
</dbReference>
<protein>
    <submittedName>
        <fullName evidence="3">Uncharacterized protein</fullName>
    </submittedName>
</protein>
<accession>A0A1S0U9W5</accession>